<dbReference type="AlphaFoldDB" id="A0AAD7EGB6"/>
<evidence type="ECO:0000313" key="1">
    <source>
        <dbReference type="EMBL" id="KAJ7321981.1"/>
    </source>
</evidence>
<dbReference type="Proteomes" id="UP001218218">
    <property type="component" value="Unassembled WGS sequence"/>
</dbReference>
<keyword evidence="2" id="KW-1185">Reference proteome</keyword>
<proteinExistence type="predicted"/>
<sequence>MGIFSLSHAPLYSKGGGKNGKHNNIDEHVNIGGISYLGTQVYEHLNGCQFRAITEVTASLQTKQFRFLPPFTFLYQLSATPKLTITGLELVAVDLALFQELSKTIGAFDKAVKKSTARKGRQKRGARRIRPKTFEVKNIISGHTYSCPQ</sequence>
<gene>
    <name evidence="1" type="ORF">DFH08DRAFT_818360</name>
</gene>
<name>A0AAD7EGB6_9AGAR</name>
<reference evidence="1" key="1">
    <citation type="submission" date="2023-03" db="EMBL/GenBank/DDBJ databases">
        <title>Massive genome expansion in bonnet fungi (Mycena s.s.) driven by repeated elements and novel gene families across ecological guilds.</title>
        <authorList>
            <consortium name="Lawrence Berkeley National Laboratory"/>
            <person name="Harder C.B."/>
            <person name="Miyauchi S."/>
            <person name="Viragh M."/>
            <person name="Kuo A."/>
            <person name="Thoen E."/>
            <person name="Andreopoulos B."/>
            <person name="Lu D."/>
            <person name="Skrede I."/>
            <person name="Drula E."/>
            <person name="Henrissat B."/>
            <person name="Morin E."/>
            <person name="Kohler A."/>
            <person name="Barry K."/>
            <person name="LaButti K."/>
            <person name="Morin E."/>
            <person name="Salamov A."/>
            <person name="Lipzen A."/>
            <person name="Mereny Z."/>
            <person name="Hegedus B."/>
            <person name="Baldrian P."/>
            <person name="Stursova M."/>
            <person name="Weitz H."/>
            <person name="Taylor A."/>
            <person name="Grigoriev I.V."/>
            <person name="Nagy L.G."/>
            <person name="Martin F."/>
            <person name="Kauserud H."/>
        </authorList>
    </citation>
    <scope>NUCLEOTIDE SEQUENCE</scope>
    <source>
        <strain evidence="1">CBHHK002</strain>
    </source>
</reference>
<protein>
    <submittedName>
        <fullName evidence="1">Uncharacterized protein</fullName>
    </submittedName>
</protein>
<dbReference type="EMBL" id="JARIHO010000049">
    <property type="protein sequence ID" value="KAJ7321981.1"/>
    <property type="molecule type" value="Genomic_DNA"/>
</dbReference>
<organism evidence="1 2">
    <name type="scientific">Mycena albidolilacea</name>
    <dbReference type="NCBI Taxonomy" id="1033008"/>
    <lineage>
        <taxon>Eukaryota</taxon>
        <taxon>Fungi</taxon>
        <taxon>Dikarya</taxon>
        <taxon>Basidiomycota</taxon>
        <taxon>Agaricomycotina</taxon>
        <taxon>Agaricomycetes</taxon>
        <taxon>Agaricomycetidae</taxon>
        <taxon>Agaricales</taxon>
        <taxon>Marasmiineae</taxon>
        <taxon>Mycenaceae</taxon>
        <taxon>Mycena</taxon>
    </lineage>
</organism>
<accession>A0AAD7EGB6</accession>
<comment type="caution">
    <text evidence="1">The sequence shown here is derived from an EMBL/GenBank/DDBJ whole genome shotgun (WGS) entry which is preliminary data.</text>
</comment>
<evidence type="ECO:0000313" key="2">
    <source>
        <dbReference type="Proteomes" id="UP001218218"/>
    </source>
</evidence>